<accession>A0A7W3IYP8</accession>
<dbReference type="RefSeq" id="WP_182537824.1">
    <property type="nucleotide sequence ID" value="NZ_JACGXA010000001.1"/>
</dbReference>
<sequence>MNTFATSVWSLVSSVRVRAFLSLGIVAGIGAVGTTAYWTDSATLQGGSFTSGSIDLRLDAATNTTTDGNGGTYSPVGFTISNLIPGESYAWAVKVSNSGVTPLTYKVTGVATGAAGSLQDVLMFTVYDGAQDATTPAVNSGSAPLGTRAGSCTGGTPAPTQTFSSALLDTSKTVVPTARTLAGSAAEWLCVVASMPLATTNAYQTKTVTASFSFTAAQVGVTLP</sequence>
<dbReference type="InterPro" id="IPR023833">
    <property type="entry name" value="Signal_pept_SipW-depend-type"/>
</dbReference>
<gene>
    <name evidence="2" type="ORF">FB382_001334</name>
</gene>
<keyword evidence="1" id="KW-1133">Transmembrane helix</keyword>
<evidence type="ECO:0000313" key="3">
    <source>
        <dbReference type="Proteomes" id="UP000580910"/>
    </source>
</evidence>
<evidence type="ECO:0000313" key="2">
    <source>
        <dbReference type="EMBL" id="MBA8803043.1"/>
    </source>
</evidence>
<proteinExistence type="predicted"/>
<keyword evidence="3" id="KW-1185">Reference proteome</keyword>
<keyword evidence="1" id="KW-0812">Transmembrane</keyword>
<dbReference type="Proteomes" id="UP000580910">
    <property type="component" value="Unassembled WGS sequence"/>
</dbReference>
<dbReference type="NCBIfam" id="TIGR04088">
    <property type="entry name" value="cognate_SipW"/>
    <property type="match status" value="1"/>
</dbReference>
<reference evidence="2 3" key="1">
    <citation type="submission" date="2020-07" db="EMBL/GenBank/DDBJ databases">
        <title>Sequencing the genomes of 1000 actinobacteria strains.</title>
        <authorList>
            <person name="Klenk H.-P."/>
        </authorList>
    </citation>
    <scope>NUCLEOTIDE SEQUENCE [LARGE SCALE GENOMIC DNA]</scope>
    <source>
        <strain evidence="2 3">DSM 21349</strain>
    </source>
</reference>
<comment type="caution">
    <text evidence="2">The sequence shown here is derived from an EMBL/GenBank/DDBJ whole genome shotgun (WGS) entry which is preliminary data.</text>
</comment>
<evidence type="ECO:0000256" key="1">
    <source>
        <dbReference type="SAM" id="Phobius"/>
    </source>
</evidence>
<organism evidence="2 3">
    <name type="scientific">Nocardioides ginsengisegetis</name>
    <dbReference type="NCBI Taxonomy" id="661491"/>
    <lineage>
        <taxon>Bacteria</taxon>
        <taxon>Bacillati</taxon>
        <taxon>Actinomycetota</taxon>
        <taxon>Actinomycetes</taxon>
        <taxon>Propionibacteriales</taxon>
        <taxon>Nocardioidaceae</taxon>
        <taxon>Nocardioides</taxon>
    </lineage>
</organism>
<dbReference type="AlphaFoldDB" id="A0A7W3IYP8"/>
<name>A0A7W3IYP8_9ACTN</name>
<protein>
    <submittedName>
        <fullName evidence="2">Putative ribosomally synthesized peptide with SipW-like signal peptide</fullName>
    </submittedName>
</protein>
<feature type="transmembrane region" description="Helical" evidence="1">
    <location>
        <begin position="20"/>
        <end position="39"/>
    </location>
</feature>
<dbReference type="EMBL" id="JACGXA010000001">
    <property type="protein sequence ID" value="MBA8803043.1"/>
    <property type="molecule type" value="Genomic_DNA"/>
</dbReference>
<keyword evidence="1" id="KW-0472">Membrane</keyword>